<dbReference type="AlphaFoldDB" id="A0A7J0EF77"/>
<evidence type="ECO:0000256" key="1">
    <source>
        <dbReference type="SAM" id="MobiDB-lite"/>
    </source>
</evidence>
<evidence type="ECO:0000313" key="3">
    <source>
        <dbReference type="Proteomes" id="UP000585474"/>
    </source>
</evidence>
<reference evidence="2 3" key="1">
    <citation type="submission" date="2019-07" db="EMBL/GenBank/DDBJ databases">
        <title>De Novo Assembly of kiwifruit Actinidia rufa.</title>
        <authorList>
            <person name="Sugita-Konishi S."/>
            <person name="Sato K."/>
            <person name="Mori E."/>
            <person name="Abe Y."/>
            <person name="Kisaki G."/>
            <person name="Hamano K."/>
            <person name="Suezawa K."/>
            <person name="Otani M."/>
            <person name="Fukuda T."/>
            <person name="Manabe T."/>
            <person name="Gomi K."/>
            <person name="Tabuchi M."/>
            <person name="Akimitsu K."/>
            <person name="Kataoka I."/>
        </authorList>
    </citation>
    <scope>NUCLEOTIDE SEQUENCE [LARGE SCALE GENOMIC DNA]</scope>
    <source>
        <strain evidence="3">cv. Fuchu</strain>
    </source>
</reference>
<sequence length="199" mass="21777">MGCEEKKAIELNLRVSIFLFDPILPSSFLPEEIELHNYYDSSVSDRLHEESTGNRSSNCSINCHRDLQSSLRTMKDGADIGGHSMNATLYASTSLGSSKGQEKTSSPGELKDDVAPAKPQGATQSARSRGRPVLHHPLQSVEVLLLLLAVLAYHQARQWVHCLQGKVNPESPCEGIQTQSKCKEFHPISNSLKACFSSG</sequence>
<feature type="region of interest" description="Disordered" evidence="1">
    <location>
        <begin position="94"/>
        <end position="133"/>
    </location>
</feature>
<accession>A0A7J0EF77</accession>
<protein>
    <submittedName>
        <fullName evidence="2">Uncharacterized protein</fullName>
    </submittedName>
</protein>
<comment type="caution">
    <text evidence="2">The sequence shown here is derived from an EMBL/GenBank/DDBJ whole genome shotgun (WGS) entry which is preliminary data.</text>
</comment>
<dbReference type="EMBL" id="BJWL01000003">
    <property type="protein sequence ID" value="GFY85115.1"/>
    <property type="molecule type" value="Genomic_DNA"/>
</dbReference>
<gene>
    <name evidence="2" type="ORF">Acr_03g0018890</name>
</gene>
<evidence type="ECO:0000313" key="2">
    <source>
        <dbReference type="EMBL" id="GFY85115.1"/>
    </source>
</evidence>
<organism evidence="2 3">
    <name type="scientific">Actinidia rufa</name>
    <dbReference type="NCBI Taxonomy" id="165716"/>
    <lineage>
        <taxon>Eukaryota</taxon>
        <taxon>Viridiplantae</taxon>
        <taxon>Streptophyta</taxon>
        <taxon>Embryophyta</taxon>
        <taxon>Tracheophyta</taxon>
        <taxon>Spermatophyta</taxon>
        <taxon>Magnoliopsida</taxon>
        <taxon>eudicotyledons</taxon>
        <taxon>Gunneridae</taxon>
        <taxon>Pentapetalae</taxon>
        <taxon>asterids</taxon>
        <taxon>Ericales</taxon>
        <taxon>Actinidiaceae</taxon>
        <taxon>Actinidia</taxon>
    </lineage>
</organism>
<dbReference type="Proteomes" id="UP000585474">
    <property type="component" value="Unassembled WGS sequence"/>
</dbReference>
<keyword evidence="3" id="KW-1185">Reference proteome</keyword>
<proteinExistence type="predicted"/>
<feature type="compositionally biased region" description="Polar residues" evidence="1">
    <location>
        <begin position="94"/>
        <end position="107"/>
    </location>
</feature>
<name>A0A7J0EF77_9ERIC</name>